<dbReference type="Proteomes" id="UP000799750">
    <property type="component" value="Unassembled WGS sequence"/>
</dbReference>
<sequence>MTMCPLLALPREIRDMIWGLALQEAQLELPPLEGKAQDYDKALPITTTGKAFGDGLPALCRTSKQLFEESTPFFLSRIMVTCTSASEIEELLHFLEKIPNNEGFKAIHQLRLGGKDMFCRWQHRQGENKDFAALKRFPKLEDVLFDVRQCGHEELFLREGVWYCRYESDQPRLIEPTFEKLDLNGLFECTSLKAVIIVKTHHVGLVIHWDDFHDRMAPWIHKQFADKGLEVSVMKVA</sequence>
<dbReference type="OrthoDB" id="72726at2759"/>
<proteinExistence type="predicted"/>
<reference evidence="1" key="1">
    <citation type="journal article" date="2020" name="Stud. Mycol.">
        <title>101 Dothideomycetes genomes: a test case for predicting lifestyles and emergence of pathogens.</title>
        <authorList>
            <person name="Haridas S."/>
            <person name="Albert R."/>
            <person name="Binder M."/>
            <person name="Bloem J."/>
            <person name="Labutti K."/>
            <person name="Salamov A."/>
            <person name="Andreopoulos B."/>
            <person name="Baker S."/>
            <person name="Barry K."/>
            <person name="Bills G."/>
            <person name="Bluhm B."/>
            <person name="Cannon C."/>
            <person name="Castanera R."/>
            <person name="Culley D."/>
            <person name="Daum C."/>
            <person name="Ezra D."/>
            <person name="Gonzalez J."/>
            <person name="Henrissat B."/>
            <person name="Kuo A."/>
            <person name="Liang C."/>
            <person name="Lipzen A."/>
            <person name="Lutzoni F."/>
            <person name="Magnuson J."/>
            <person name="Mondo S."/>
            <person name="Nolan M."/>
            <person name="Ohm R."/>
            <person name="Pangilinan J."/>
            <person name="Park H.-J."/>
            <person name="Ramirez L."/>
            <person name="Alfaro M."/>
            <person name="Sun H."/>
            <person name="Tritt A."/>
            <person name="Yoshinaga Y."/>
            <person name="Zwiers L.-H."/>
            <person name="Turgeon B."/>
            <person name="Goodwin S."/>
            <person name="Spatafora J."/>
            <person name="Crous P."/>
            <person name="Grigoriev I."/>
        </authorList>
    </citation>
    <scope>NUCLEOTIDE SEQUENCE</scope>
    <source>
        <strain evidence="1">CBS 269.34</strain>
    </source>
</reference>
<organism evidence="1 2">
    <name type="scientific">Lophium mytilinum</name>
    <dbReference type="NCBI Taxonomy" id="390894"/>
    <lineage>
        <taxon>Eukaryota</taxon>
        <taxon>Fungi</taxon>
        <taxon>Dikarya</taxon>
        <taxon>Ascomycota</taxon>
        <taxon>Pezizomycotina</taxon>
        <taxon>Dothideomycetes</taxon>
        <taxon>Pleosporomycetidae</taxon>
        <taxon>Mytilinidiales</taxon>
        <taxon>Mytilinidiaceae</taxon>
        <taxon>Lophium</taxon>
    </lineage>
</organism>
<dbReference type="PANTHER" id="PTHR38790">
    <property type="entry name" value="2EXR DOMAIN-CONTAINING PROTEIN-RELATED"/>
    <property type="match status" value="1"/>
</dbReference>
<gene>
    <name evidence="1" type="ORF">BU16DRAFT_592473</name>
</gene>
<accession>A0A6A6QKS1</accession>
<evidence type="ECO:0000313" key="1">
    <source>
        <dbReference type="EMBL" id="KAF2492699.1"/>
    </source>
</evidence>
<dbReference type="EMBL" id="MU004193">
    <property type="protein sequence ID" value="KAF2492699.1"/>
    <property type="molecule type" value="Genomic_DNA"/>
</dbReference>
<keyword evidence="2" id="KW-1185">Reference proteome</keyword>
<evidence type="ECO:0000313" key="2">
    <source>
        <dbReference type="Proteomes" id="UP000799750"/>
    </source>
</evidence>
<dbReference type="PANTHER" id="PTHR38790:SF4">
    <property type="entry name" value="2EXR DOMAIN-CONTAINING PROTEIN"/>
    <property type="match status" value="1"/>
</dbReference>
<dbReference type="AlphaFoldDB" id="A0A6A6QKS1"/>
<name>A0A6A6QKS1_9PEZI</name>
<protein>
    <submittedName>
        <fullName evidence="1">Uncharacterized protein</fullName>
    </submittedName>
</protein>